<reference evidence="2" key="2">
    <citation type="submission" date="2025-09" db="UniProtKB">
        <authorList>
            <consortium name="Ensembl"/>
        </authorList>
    </citation>
    <scope>IDENTIFICATION</scope>
</reference>
<proteinExistence type="predicted"/>
<name>A0A8B9GJL1_9PSIT</name>
<dbReference type="Ensembl" id="ENSACOT00000023307.1">
    <property type="protein sequence ID" value="ENSACOP00000022523.1"/>
    <property type="gene ID" value="ENSACOG00000015349.1"/>
</dbReference>
<accession>A0A8B9GJL1</accession>
<evidence type="ECO:0000256" key="1">
    <source>
        <dbReference type="SAM" id="SignalP"/>
    </source>
</evidence>
<protein>
    <recommendedName>
        <fullName evidence="4">Secreted protein</fullName>
    </recommendedName>
</protein>
<evidence type="ECO:0000313" key="2">
    <source>
        <dbReference type="Ensembl" id="ENSACOP00000022523.1"/>
    </source>
</evidence>
<feature type="chain" id="PRO_5034868981" description="Secreted protein" evidence="1">
    <location>
        <begin position="26"/>
        <end position="150"/>
    </location>
</feature>
<dbReference type="AlphaFoldDB" id="A0A8B9GJL1"/>
<sequence>MSAVLRVLPGLWRCSLVVLAGQSVGHSTDQLLPGSLAVGSEILPKVAAHPEVLGVHVQLVAVQLRQLGEGVLDAVQVLDGLPEGGEHLLAMGTHIGVAEDGRGAGQVPKGGEEPLCPGVDDQQPLLEGVPARGRGWSWRSFNLPSAQTRP</sequence>
<organism evidence="2 3">
    <name type="scientific">Amazona collaria</name>
    <name type="common">yellow-billed parrot</name>
    <dbReference type="NCBI Taxonomy" id="241587"/>
    <lineage>
        <taxon>Eukaryota</taxon>
        <taxon>Metazoa</taxon>
        <taxon>Chordata</taxon>
        <taxon>Craniata</taxon>
        <taxon>Vertebrata</taxon>
        <taxon>Euteleostomi</taxon>
        <taxon>Archelosauria</taxon>
        <taxon>Archosauria</taxon>
        <taxon>Dinosauria</taxon>
        <taxon>Saurischia</taxon>
        <taxon>Theropoda</taxon>
        <taxon>Coelurosauria</taxon>
        <taxon>Aves</taxon>
        <taxon>Neognathae</taxon>
        <taxon>Neoaves</taxon>
        <taxon>Telluraves</taxon>
        <taxon>Australaves</taxon>
        <taxon>Psittaciformes</taxon>
        <taxon>Psittacidae</taxon>
        <taxon>Amazona</taxon>
    </lineage>
</organism>
<evidence type="ECO:0000313" key="3">
    <source>
        <dbReference type="Proteomes" id="UP000694522"/>
    </source>
</evidence>
<keyword evidence="3" id="KW-1185">Reference proteome</keyword>
<keyword evidence="1" id="KW-0732">Signal</keyword>
<evidence type="ECO:0008006" key="4">
    <source>
        <dbReference type="Google" id="ProtNLM"/>
    </source>
</evidence>
<reference evidence="2" key="1">
    <citation type="submission" date="2025-08" db="UniProtKB">
        <authorList>
            <consortium name="Ensembl"/>
        </authorList>
    </citation>
    <scope>IDENTIFICATION</scope>
</reference>
<feature type="signal peptide" evidence="1">
    <location>
        <begin position="1"/>
        <end position="25"/>
    </location>
</feature>
<dbReference type="Proteomes" id="UP000694522">
    <property type="component" value="Unplaced"/>
</dbReference>